<evidence type="ECO:0000256" key="13">
    <source>
        <dbReference type="ARBA" id="ARBA00023180"/>
    </source>
</evidence>
<keyword evidence="7" id="KW-0256">Endoplasmic reticulum</keyword>
<comment type="subcellular location">
    <subcellularLocation>
        <location evidence="2">Endoplasmic reticulum membrane</location>
        <topology evidence="2">Single-pass type II membrane protein</topology>
    </subcellularLocation>
    <subcellularLocation>
        <location evidence="1">Golgi apparatus membrane</location>
        <topology evidence="1">Single-pass type II membrane protein</topology>
    </subcellularLocation>
</comment>
<sequence>MTYSPPPNPPAGRPVRVAYFIASHANPDQVLRLARACLSGGGGSRVLIHHNYAVSDLPRAAVAAIDNADLLDGHVPVDWGGFSQCAMILRSLRWLLDHREFDWVVHLSGQDYPIRPLAEIEASLAATGHDGFVDARPADESGWLLGPQRYYYRYYRLPKFKGWTRVRGLIRRRADAARAAGGLPRLLIPQEPDRGFRVGVRPVFDTPFRDGFRCYTGSAWWTLSRRAVDRLVRRGETDARLVRHYRRAQFAATESFFPTLLCNDPDLQLVTNDDKRFVRWSRPETGRPDTLAEADFPALVASGDHFARKIDQQTAGRLLDLLDEHARRP</sequence>
<keyword evidence="11" id="KW-0472">Membrane</keyword>
<keyword evidence="4" id="KW-0808">Transferase</keyword>
<evidence type="ECO:0000256" key="3">
    <source>
        <dbReference type="ARBA" id="ARBA00022676"/>
    </source>
</evidence>
<dbReference type="GO" id="GO:0050650">
    <property type="term" value="P:chondroitin sulfate proteoglycan biosynthetic process"/>
    <property type="evidence" value="ECO:0007669"/>
    <property type="project" value="TreeGrafter"/>
</dbReference>
<dbReference type="InterPro" id="IPR043538">
    <property type="entry name" value="XYLT"/>
</dbReference>
<keyword evidence="6" id="KW-0479">Metal-binding</keyword>
<keyword evidence="13" id="KW-0325">Glycoprotein</keyword>
<keyword evidence="9" id="KW-1133">Transmembrane helix</keyword>
<evidence type="ECO:0000256" key="1">
    <source>
        <dbReference type="ARBA" id="ARBA00004323"/>
    </source>
</evidence>
<dbReference type="AlphaFoldDB" id="A0A6J4NBC0"/>
<dbReference type="GO" id="GO:0030158">
    <property type="term" value="F:protein xylosyltransferase activity"/>
    <property type="evidence" value="ECO:0007669"/>
    <property type="project" value="InterPro"/>
</dbReference>
<gene>
    <name evidence="15" type="ORF">AVDCRST_MAG64-656</name>
</gene>
<keyword evidence="3" id="KW-0328">Glycosyltransferase</keyword>
<protein>
    <recommendedName>
        <fullName evidence="14">Peptide O-xylosyltransferase</fullName>
    </recommendedName>
</protein>
<dbReference type="GO" id="GO:0046872">
    <property type="term" value="F:metal ion binding"/>
    <property type="evidence" value="ECO:0007669"/>
    <property type="project" value="UniProtKB-KW"/>
</dbReference>
<dbReference type="GO" id="GO:0016020">
    <property type="term" value="C:membrane"/>
    <property type="evidence" value="ECO:0007669"/>
    <property type="project" value="InterPro"/>
</dbReference>
<evidence type="ECO:0000256" key="5">
    <source>
        <dbReference type="ARBA" id="ARBA00022692"/>
    </source>
</evidence>
<evidence type="ECO:0000256" key="12">
    <source>
        <dbReference type="ARBA" id="ARBA00023157"/>
    </source>
</evidence>
<evidence type="ECO:0000256" key="2">
    <source>
        <dbReference type="ARBA" id="ARBA00004648"/>
    </source>
</evidence>
<evidence type="ECO:0000256" key="11">
    <source>
        <dbReference type="ARBA" id="ARBA00023136"/>
    </source>
</evidence>
<dbReference type="PANTHER" id="PTHR46025">
    <property type="entry name" value="XYLOSYLTRANSFERASE OXT"/>
    <property type="match status" value="1"/>
</dbReference>
<keyword evidence="12" id="KW-1015">Disulfide bond</keyword>
<evidence type="ECO:0000256" key="14">
    <source>
        <dbReference type="ARBA" id="ARBA00042865"/>
    </source>
</evidence>
<proteinExistence type="predicted"/>
<dbReference type="Pfam" id="PF02485">
    <property type="entry name" value="Branch"/>
    <property type="match status" value="2"/>
</dbReference>
<evidence type="ECO:0000256" key="7">
    <source>
        <dbReference type="ARBA" id="ARBA00022824"/>
    </source>
</evidence>
<evidence type="ECO:0000256" key="8">
    <source>
        <dbReference type="ARBA" id="ARBA00022968"/>
    </source>
</evidence>
<evidence type="ECO:0000256" key="4">
    <source>
        <dbReference type="ARBA" id="ARBA00022679"/>
    </source>
</evidence>
<organism evidence="15">
    <name type="scientific">uncultured Phycisphaerae bacterium</name>
    <dbReference type="NCBI Taxonomy" id="904963"/>
    <lineage>
        <taxon>Bacteria</taxon>
        <taxon>Pseudomonadati</taxon>
        <taxon>Planctomycetota</taxon>
        <taxon>Phycisphaerae</taxon>
        <taxon>environmental samples</taxon>
    </lineage>
</organism>
<accession>A0A6J4NBC0</accession>
<keyword evidence="8" id="KW-0735">Signal-anchor</keyword>
<dbReference type="InterPro" id="IPR003406">
    <property type="entry name" value="Glyco_trans_14"/>
</dbReference>
<keyword evidence="10" id="KW-0333">Golgi apparatus</keyword>
<evidence type="ECO:0000256" key="9">
    <source>
        <dbReference type="ARBA" id="ARBA00022989"/>
    </source>
</evidence>
<keyword evidence="5" id="KW-0812">Transmembrane</keyword>
<dbReference type="GO" id="GO:0015012">
    <property type="term" value="P:heparan sulfate proteoglycan biosynthetic process"/>
    <property type="evidence" value="ECO:0007669"/>
    <property type="project" value="TreeGrafter"/>
</dbReference>
<dbReference type="EMBL" id="CADCUQ010000167">
    <property type="protein sequence ID" value="CAA9381105.1"/>
    <property type="molecule type" value="Genomic_DNA"/>
</dbReference>
<name>A0A6J4NBC0_9BACT</name>
<dbReference type="PANTHER" id="PTHR46025:SF3">
    <property type="entry name" value="XYLOSYLTRANSFERASE OXT"/>
    <property type="match status" value="1"/>
</dbReference>
<evidence type="ECO:0000256" key="6">
    <source>
        <dbReference type="ARBA" id="ARBA00022723"/>
    </source>
</evidence>
<evidence type="ECO:0000256" key="10">
    <source>
        <dbReference type="ARBA" id="ARBA00023034"/>
    </source>
</evidence>
<reference evidence="15" key="1">
    <citation type="submission" date="2020-02" db="EMBL/GenBank/DDBJ databases">
        <authorList>
            <person name="Meier V. D."/>
        </authorList>
    </citation>
    <scope>NUCLEOTIDE SEQUENCE</scope>
    <source>
        <strain evidence="15">AVDCRST_MAG64</strain>
    </source>
</reference>
<evidence type="ECO:0000313" key="15">
    <source>
        <dbReference type="EMBL" id="CAA9381105.1"/>
    </source>
</evidence>